<keyword evidence="3 5" id="KW-1133">Transmembrane helix</keyword>
<feature type="transmembrane region" description="Helical" evidence="5">
    <location>
        <begin position="381"/>
        <end position="402"/>
    </location>
</feature>
<feature type="transmembrane region" description="Helical" evidence="5">
    <location>
        <begin position="327"/>
        <end position="349"/>
    </location>
</feature>
<comment type="subcellular location">
    <subcellularLocation>
        <location evidence="1">Membrane</location>
        <topology evidence="1">Multi-pass membrane protein</topology>
    </subcellularLocation>
</comment>
<feature type="transmembrane region" description="Helical" evidence="5">
    <location>
        <begin position="77"/>
        <end position="103"/>
    </location>
</feature>
<keyword evidence="2 5" id="KW-0812">Transmembrane</keyword>
<feature type="transmembrane region" description="Helical" evidence="5">
    <location>
        <begin position="109"/>
        <end position="129"/>
    </location>
</feature>
<gene>
    <name evidence="6" type="ORF">EHQ95_01905</name>
</gene>
<evidence type="ECO:0000256" key="2">
    <source>
        <dbReference type="ARBA" id="ARBA00022692"/>
    </source>
</evidence>
<feature type="transmembrane region" description="Helical" evidence="5">
    <location>
        <begin position="356"/>
        <end position="375"/>
    </location>
</feature>
<sequence length="437" mass="50420">MKKIIQNSLWLVFDKILKSLVGLFVGVWIARYFGPENFGKFSYANSLIILFATIVPLGTEGFLVRELVKDKDKTKELLSASFFLHLFSGIFLFVFACLILYFLKFDDDLTFHIGLVLAVPILFRFLSVPRYFYEAQTEIKYVVYIENISFLIFSGVRVYLLINKSHILYFIFSFLFESLFSYLSIFLFYIRGHRSFTRISVDLKSILAALKESFPILIASLSIIIYMKIDQLMIGSILGDAPIGIYSVAVRLSEFWYFIPLGLTSSFFPTLIAKKIQSRSEYLELLKFLHVVLIFISLVMAILIQFLGKDIISWLYGSPYIGASDVLKVYIWSGIFVFIGVAGGNYYLIEEKQSYVLLKSLAGLIVNIVLNFIWIPLYGVIGAAFATLVSQLVASMFIPLFFREVRELFYIQTFSLFFWNWPSILFSFFKRWKTGTL</sequence>
<dbReference type="InterPro" id="IPR002797">
    <property type="entry name" value="Polysacc_synth"/>
</dbReference>
<proteinExistence type="predicted"/>
<evidence type="ECO:0000256" key="4">
    <source>
        <dbReference type="ARBA" id="ARBA00023136"/>
    </source>
</evidence>
<dbReference type="PANTHER" id="PTHR43424">
    <property type="entry name" value="LOCUS PUTATIVE PROTEIN 1-RELATED"/>
    <property type="match status" value="1"/>
</dbReference>
<dbReference type="CDD" id="cd13128">
    <property type="entry name" value="MATE_Wzx_like"/>
    <property type="match status" value="1"/>
</dbReference>
<reference evidence="7" key="1">
    <citation type="journal article" date="2019" name="PLoS Negl. Trop. Dis.">
        <title>Revisiting the worldwide diversity of Leptospira species in the environment.</title>
        <authorList>
            <person name="Vincent A.T."/>
            <person name="Schiettekatte O."/>
            <person name="Bourhy P."/>
            <person name="Veyrier F.J."/>
            <person name="Picardeau M."/>
        </authorList>
    </citation>
    <scope>NUCLEOTIDE SEQUENCE [LARGE SCALE GENOMIC DNA]</scope>
    <source>
        <strain evidence="7">201601955</strain>
    </source>
</reference>
<feature type="transmembrane region" description="Helical" evidence="5">
    <location>
        <begin position="43"/>
        <end position="65"/>
    </location>
</feature>
<dbReference type="Proteomes" id="UP000298112">
    <property type="component" value="Unassembled WGS sequence"/>
</dbReference>
<keyword evidence="4 5" id="KW-0472">Membrane</keyword>
<dbReference type="RefSeq" id="WP_135656733.1">
    <property type="nucleotide sequence ID" value="NZ_RQHF01000008.1"/>
</dbReference>
<accession>A0ABY2NTE0</accession>
<evidence type="ECO:0000313" key="7">
    <source>
        <dbReference type="Proteomes" id="UP000298112"/>
    </source>
</evidence>
<feature type="transmembrane region" description="Helical" evidence="5">
    <location>
        <begin position="168"/>
        <end position="190"/>
    </location>
</feature>
<dbReference type="InterPro" id="IPR052556">
    <property type="entry name" value="PolySynth_Transporter"/>
</dbReference>
<feature type="transmembrane region" description="Helical" evidence="5">
    <location>
        <begin position="12"/>
        <end position="31"/>
    </location>
</feature>
<dbReference type="Pfam" id="PF01943">
    <property type="entry name" value="Polysacc_synt"/>
    <property type="match status" value="1"/>
</dbReference>
<evidence type="ECO:0000256" key="3">
    <source>
        <dbReference type="ARBA" id="ARBA00022989"/>
    </source>
</evidence>
<feature type="transmembrane region" description="Helical" evidence="5">
    <location>
        <begin position="210"/>
        <end position="229"/>
    </location>
</feature>
<name>A0ABY2NTE0_9LEPT</name>
<feature type="transmembrane region" description="Helical" evidence="5">
    <location>
        <begin position="141"/>
        <end position="162"/>
    </location>
</feature>
<keyword evidence="7" id="KW-1185">Reference proteome</keyword>
<protein>
    <submittedName>
        <fullName evidence="6">Flippase</fullName>
    </submittedName>
</protein>
<evidence type="ECO:0000256" key="1">
    <source>
        <dbReference type="ARBA" id="ARBA00004141"/>
    </source>
</evidence>
<dbReference type="PANTHER" id="PTHR43424:SF1">
    <property type="entry name" value="LOCUS PUTATIVE PROTEIN 1-RELATED"/>
    <property type="match status" value="1"/>
</dbReference>
<comment type="caution">
    <text evidence="6">The sequence shown here is derived from an EMBL/GenBank/DDBJ whole genome shotgun (WGS) entry which is preliminary data.</text>
</comment>
<feature type="transmembrane region" description="Helical" evidence="5">
    <location>
        <begin position="285"/>
        <end position="307"/>
    </location>
</feature>
<organism evidence="6 7">
    <name type="scientific">Leptospira vanthielii</name>
    <dbReference type="NCBI Taxonomy" id="293085"/>
    <lineage>
        <taxon>Bacteria</taxon>
        <taxon>Pseudomonadati</taxon>
        <taxon>Spirochaetota</taxon>
        <taxon>Spirochaetia</taxon>
        <taxon>Leptospirales</taxon>
        <taxon>Leptospiraceae</taxon>
        <taxon>Leptospira</taxon>
    </lineage>
</organism>
<evidence type="ECO:0000256" key="5">
    <source>
        <dbReference type="SAM" id="Phobius"/>
    </source>
</evidence>
<feature type="transmembrane region" description="Helical" evidence="5">
    <location>
        <begin position="409"/>
        <end position="429"/>
    </location>
</feature>
<feature type="transmembrane region" description="Helical" evidence="5">
    <location>
        <begin position="255"/>
        <end position="273"/>
    </location>
</feature>
<dbReference type="EMBL" id="RQHF01000008">
    <property type="protein sequence ID" value="TGM60654.1"/>
    <property type="molecule type" value="Genomic_DNA"/>
</dbReference>
<evidence type="ECO:0000313" key="6">
    <source>
        <dbReference type="EMBL" id="TGM60654.1"/>
    </source>
</evidence>